<accession>A0ABT3ACS2</accession>
<name>A0ABT3ACS2_9ALTE</name>
<reference evidence="1 2" key="1">
    <citation type="submission" date="2022-10" db="EMBL/GenBank/DDBJ databases">
        <title>Aestuariibacter sp. AA17 isolated from Montipora capitata coral fragment.</title>
        <authorList>
            <person name="Emsley S.A."/>
            <person name="Pfannmuller K.M."/>
            <person name="Loughran R.M."/>
            <person name="Shlafstein M."/>
            <person name="Papke E."/>
            <person name="Saw J.H."/>
            <person name="Ushijima B."/>
            <person name="Videau P."/>
        </authorList>
    </citation>
    <scope>NUCLEOTIDE SEQUENCE [LARGE SCALE GENOMIC DNA]</scope>
    <source>
        <strain evidence="1 2">AA17</strain>
    </source>
</reference>
<gene>
    <name evidence="1" type="ORF">OE749_17175</name>
</gene>
<comment type="caution">
    <text evidence="1">The sequence shown here is derived from an EMBL/GenBank/DDBJ whole genome shotgun (WGS) entry which is preliminary data.</text>
</comment>
<evidence type="ECO:0000313" key="2">
    <source>
        <dbReference type="Proteomes" id="UP001652504"/>
    </source>
</evidence>
<proteinExistence type="predicted"/>
<sequence length="213" mass="23952">MNEAEALNELERLCEGELKGIIEDAYFVRGLIFGVSSAPEIPMPEQWLVWALKARGQLASTEQADTLSHVLMSLLQFQLQHMRDETIVLPPHCDYAEDLHAPACQFLAGLLSAHAQLEGVWQHAWQCKAKKQPDDLPEMKRDLTHCLKMFSTFANVPLAKQQAQRVGNDGLIEKLPVIFQSLPQAMTKYVALSGDLVSYLPNQFETFVQPAHE</sequence>
<protein>
    <submittedName>
        <fullName evidence="1">UPF0149 family protein</fullName>
    </submittedName>
</protein>
<evidence type="ECO:0000313" key="1">
    <source>
        <dbReference type="EMBL" id="MCV2886430.1"/>
    </source>
</evidence>
<dbReference type="EMBL" id="JAOWKX010000011">
    <property type="protein sequence ID" value="MCV2886430.1"/>
    <property type="molecule type" value="Genomic_DNA"/>
</dbReference>
<dbReference type="Proteomes" id="UP001652504">
    <property type="component" value="Unassembled WGS sequence"/>
</dbReference>
<dbReference type="RefSeq" id="WP_263713717.1">
    <property type="nucleotide sequence ID" value="NZ_JAOWKX010000011.1"/>
</dbReference>
<organism evidence="1 2">
    <name type="scientific">Fluctibacter corallii</name>
    <dbReference type="NCBI Taxonomy" id="2984329"/>
    <lineage>
        <taxon>Bacteria</taxon>
        <taxon>Pseudomonadati</taxon>
        <taxon>Pseudomonadota</taxon>
        <taxon>Gammaproteobacteria</taxon>
        <taxon>Alteromonadales</taxon>
        <taxon>Alteromonadaceae</taxon>
        <taxon>Fluctibacter</taxon>
    </lineage>
</organism>
<dbReference type="Pfam" id="PF03695">
    <property type="entry name" value="UPF0149"/>
    <property type="match status" value="1"/>
</dbReference>
<dbReference type="InterPro" id="IPR011978">
    <property type="entry name" value="YgfB-like"/>
</dbReference>
<keyword evidence="2" id="KW-1185">Reference proteome</keyword>